<proteinExistence type="predicted"/>
<dbReference type="NCBIfam" id="TIGR04131">
    <property type="entry name" value="Bac_Flav_CTERM"/>
    <property type="match status" value="1"/>
</dbReference>
<dbReference type="OrthoDB" id="1391397at2"/>
<protein>
    <recommendedName>
        <fullName evidence="4">Gliding motility-associated C-terminal domain-containing protein</fullName>
    </recommendedName>
</protein>
<organism evidence="2 3">
    <name type="scientific">Flavobacterium arcticum</name>
    <dbReference type="NCBI Taxonomy" id="1784713"/>
    <lineage>
        <taxon>Bacteria</taxon>
        <taxon>Pseudomonadati</taxon>
        <taxon>Bacteroidota</taxon>
        <taxon>Flavobacteriia</taxon>
        <taxon>Flavobacteriales</taxon>
        <taxon>Flavobacteriaceae</taxon>
        <taxon>Flavobacterium</taxon>
    </lineage>
</organism>
<evidence type="ECO:0000256" key="1">
    <source>
        <dbReference type="SAM" id="SignalP"/>
    </source>
</evidence>
<dbReference type="PROSITE" id="PS00307">
    <property type="entry name" value="LECTIN_LEGUME_BETA"/>
    <property type="match status" value="1"/>
</dbReference>
<dbReference type="InterPro" id="IPR019825">
    <property type="entry name" value="Lectin_legB_Mn/Ca_BS"/>
</dbReference>
<dbReference type="InterPro" id="IPR050258">
    <property type="entry name" value="Leguminous_Lectin"/>
</dbReference>
<dbReference type="PANTHER" id="PTHR32401:SF48">
    <property type="entry name" value="LEGUME LECTIN DOMAIN-CONTAINING PROTEIN"/>
    <property type="match status" value="1"/>
</dbReference>
<accession>A0A345H831</accession>
<dbReference type="PANTHER" id="PTHR32401">
    <property type="entry name" value="CONCANAVALIN A-LIKE LECTIN FAMILY PROTEIN"/>
    <property type="match status" value="1"/>
</dbReference>
<dbReference type="InterPro" id="IPR026341">
    <property type="entry name" value="T9SS_type_B"/>
</dbReference>
<dbReference type="KEGG" id="fat:DVK85_00225"/>
<dbReference type="InterPro" id="IPR013320">
    <property type="entry name" value="ConA-like_dom_sf"/>
</dbReference>
<keyword evidence="3" id="KW-1185">Reference proteome</keyword>
<sequence>MICMKKNLLKTLVLVSGLLLSTNGWAQLVPSYVGDAYSTGDDCYVITPNLQQQAGALWYDNPIDLNADFDIVFNGFFGSNDGGADGMSFVLKTTSDPIIGIPGGGLGYQELPETPSLAVEFDTYQNSGGVINDPYYDHVALQKNGNTNHNSPNSLVSYVQASATSTNIENNIEHQVKIQWRAAEQTFTLVFDCSERFTYTSDLINTVFEGASTVYFGFTGSTGDATNLQSICFEYLSFLESSLQDETICAGSSITDIDGTYVGALNYQWSPATGVSDPDIPNPVFTPSVTTTYTLTTTDNCGQTMDQDVTITVVPNPDVTVVADDSSVCSGEDAVFNFTGTPGSEVTYTLNTGDEQTILLDAAGVASLSVVASSQQVLQLVNVALLEAPFCEANVTDSVTVDITAGDASFSMDPDCQGATATITGDVGGVFTFNPIPTDGAVIDIATGTISNGVQGATYFVEYSVSGSCSASSIEQVTLFPAVSYNEPLALSVCESDILEFDLSMAIDQIEGGNTDLVITFYETATEAGTGSTMAQLPLLYATTDQESELWVRIENTTTGCYSVVALPLGIKPLPVLVQVNDIEACDDDNDGFAIFDLTTVASQVAGSPDVVLTYAYENNGVFTTIISPEAFQNTTADVQTIQVTGENSLGCSSSVSFNIIVNKCFIQRGISPNSDGMNDSFDLTGYNVKELSVFNRYGVKVYTASNYTNQWHGQSDNGNELPTGTYFYSINVANENQMSGQQKTGWIYVNREIN</sequence>
<keyword evidence="1" id="KW-0732">Signal</keyword>
<dbReference type="GO" id="GO:0004553">
    <property type="term" value="F:hydrolase activity, hydrolyzing O-glycosyl compounds"/>
    <property type="evidence" value="ECO:0007669"/>
    <property type="project" value="UniProtKB-ARBA"/>
</dbReference>
<dbReference type="CDD" id="cd01951">
    <property type="entry name" value="lectin_L-type"/>
    <property type="match status" value="1"/>
</dbReference>
<dbReference type="Proteomes" id="UP000253951">
    <property type="component" value="Chromosome"/>
</dbReference>
<dbReference type="Pfam" id="PF18483">
    <property type="entry name" value="Lectin_L-type_dom"/>
    <property type="match status" value="1"/>
</dbReference>
<dbReference type="SUPFAM" id="SSF49899">
    <property type="entry name" value="Concanavalin A-like lectins/glucanases"/>
    <property type="match status" value="1"/>
</dbReference>
<dbReference type="InterPro" id="IPR056573">
    <property type="entry name" value="Lectin_L-type_dom"/>
</dbReference>
<dbReference type="GO" id="GO:0005975">
    <property type="term" value="P:carbohydrate metabolic process"/>
    <property type="evidence" value="ECO:0007669"/>
    <property type="project" value="UniProtKB-ARBA"/>
</dbReference>
<evidence type="ECO:0008006" key="4">
    <source>
        <dbReference type="Google" id="ProtNLM"/>
    </source>
</evidence>
<evidence type="ECO:0000313" key="2">
    <source>
        <dbReference type="EMBL" id="AXG72741.1"/>
    </source>
</evidence>
<reference evidence="2 3" key="1">
    <citation type="submission" date="2018-07" db="EMBL/GenBank/DDBJ databases">
        <title>Complete genome sequence of Flavobacterium arcticum type strain SM1502T.</title>
        <authorList>
            <person name="Li Y."/>
            <person name="Li D.-D."/>
        </authorList>
    </citation>
    <scope>NUCLEOTIDE SEQUENCE [LARGE SCALE GENOMIC DNA]</scope>
    <source>
        <strain evidence="2 3">SM1502</strain>
    </source>
</reference>
<dbReference type="Pfam" id="PF13585">
    <property type="entry name" value="CHU_C"/>
    <property type="match status" value="1"/>
</dbReference>
<dbReference type="Gene3D" id="2.60.120.200">
    <property type="match status" value="1"/>
</dbReference>
<evidence type="ECO:0000313" key="3">
    <source>
        <dbReference type="Proteomes" id="UP000253951"/>
    </source>
</evidence>
<dbReference type="Gene3D" id="2.60.40.4070">
    <property type="match status" value="1"/>
</dbReference>
<dbReference type="EMBL" id="CP031188">
    <property type="protein sequence ID" value="AXG72741.1"/>
    <property type="molecule type" value="Genomic_DNA"/>
</dbReference>
<dbReference type="AlphaFoldDB" id="A0A345H831"/>
<gene>
    <name evidence="2" type="ORF">DVK85_00225</name>
</gene>
<feature type="signal peptide" evidence="1">
    <location>
        <begin position="1"/>
        <end position="26"/>
    </location>
</feature>
<name>A0A345H831_9FLAO</name>
<feature type="chain" id="PRO_5016567250" description="Gliding motility-associated C-terminal domain-containing protein" evidence="1">
    <location>
        <begin position="27"/>
        <end position="755"/>
    </location>
</feature>